<keyword evidence="2" id="KW-0732">Signal</keyword>
<dbReference type="CDD" id="cd06337">
    <property type="entry name" value="PBP1_ABC_ligand_binding-like"/>
    <property type="match status" value="1"/>
</dbReference>
<evidence type="ECO:0000256" key="3">
    <source>
        <dbReference type="ARBA" id="ARBA00022970"/>
    </source>
</evidence>
<reference evidence="5 6" key="1">
    <citation type="submission" date="2020-08" db="EMBL/GenBank/DDBJ databases">
        <title>Genomic Encyclopedia of Type Strains, Phase IV (KMG-IV): sequencing the most valuable type-strain genomes for metagenomic binning, comparative biology and taxonomic classification.</title>
        <authorList>
            <person name="Goeker M."/>
        </authorList>
    </citation>
    <scope>NUCLEOTIDE SEQUENCE [LARGE SCALE GENOMIC DNA]</scope>
    <source>
        <strain evidence="5 6">DSM 25966</strain>
    </source>
</reference>
<organism evidence="5 6">
    <name type="scientific">Kaistia hirudinis</name>
    <dbReference type="NCBI Taxonomy" id="1293440"/>
    <lineage>
        <taxon>Bacteria</taxon>
        <taxon>Pseudomonadati</taxon>
        <taxon>Pseudomonadota</taxon>
        <taxon>Alphaproteobacteria</taxon>
        <taxon>Hyphomicrobiales</taxon>
        <taxon>Kaistiaceae</taxon>
        <taxon>Kaistia</taxon>
    </lineage>
</organism>
<protein>
    <submittedName>
        <fullName evidence="5">Branched-chain amino acid transport system substrate-binding protein</fullName>
    </submittedName>
</protein>
<sequence length="433" mass="46530">MTDFAADDSTPRTMMISRRSFGRAALALGAAAVLPRLSLAADRVIRVGFVTPQTGPLAVFAEPDAFVLEQFRKGLADGIDINGEKWAVEIIVKDSQSSSNRAATVAQELILNEAVHILTATSTPDTTNPVADQAELNGVPCITNDTPWQPHFFGRGGDPAKGFEWTNHFFWGLEDVIATFTGIWEKVETNKVVGALWPNDPDGNGWGDPKMGFPPVLAEKGYTLVDPGRYQVMSDDFTAQITAFKNAGVEIVTGVVPPPDFATFWTQAAQQGFHPKVVTFGKALEFPQVISSLGERGDGLSVEVWWSPNHPFKSGFTGQSSKELADAYEAATGKPWTMPLAFKHSLFEVVVDALKRSGDPTKPEAIRDAIRATNYDSIVGKVNFTTGPVPGISKTPLVGGQWSVVDGKPQLAIVENGAHPEIPTSAAMRPIGG</sequence>
<dbReference type="PANTHER" id="PTHR30483">
    <property type="entry name" value="LEUCINE-SPECIFIC-BINDING PROTEIN"/>
    <property type="match status" value="1"/>
</dbReference>
<proteinExistence type="inferred from homology"/>
<dbReference type="Proteomes" id="UP000553963">
    <property type="component" value="Unassembled WGS sequence"/>
</dbReference>
<accession>A0A840ARC9</accession>
<dbReference type="PANTHER" id="PTHR30483:SF6">
    <property type="entry name" value="PERIPLASMIC BINDING PROTEIN OF ABC TRANSPORTER FOR NATURAL AMINO ACIDS"/>
    <property type="match status" value="1"/>
</dbReference>
<dbReference type="Pfam" id="PF13458">
    <property type="entry name" value="Peripla_BP_6"/>
    <property type="match status" value="1"/>
</dbReference>
<evidence type="ECO:0000256" key="2">
    <source>
        <dbReference type="ARBA" id="ARBA00022729"/>
    </source>
</evidence>
<comment type="caution">
    <text evidence="5">The sequence shown here is derived from an EMBL/GenBank/DDBJ whole genome shotgun (WGS) entry which is preliminary data.</text>
</comment>
<dbReference type="Gene3D" id="3.40.50.2300">
    <property type="match status" value="3"/>
</dbReference>
<gene>
    <name evidence="5" type="ORF">GGR25_002863</name>
</gene>
<dbReference type="SUPFAM" id="SSF53822">
    <property type="entry name" value="Periplasmic binding protein-like I"/>
    <property type="match status" value="1"/>
</dbReference>
<keyword evidence="3" id="KW-0029">Amino-acid transport</keyword>
<name>A0A840ARC9_9HYPH</name>
<dbReference type="EMBL" id="JACIDS010000003">
    <property type="protein sequence ID" value="MBB3931813.1"/>
    <property type="molecule type" value="Genomic_DNA"/>
</dbReference>
<keyword evidence="3" id="KW-0813">Transport</keyword>
<comment type="similarity">
    <text evidence="1">Belongs to the leucine-binding protein family.</text>
</comment>
<evidence type="ECO:0000259" key="4">
    <source>
        <dbReference type="Pfam" id="PF13458"/>
    </source>
</evidence>
<dbReference type="PROSITE" id="PS51318">
    <property type="entry name" value="TAT"/>
    <property type="match status" value="1"/>
</dbReference>
<keyword evidence="6" id="KW-1185">Reference proteome</keyword>
<dbReference type="InterPro" id="IPR028081">
    <property type="entry name" value="Leu-bd"/>
</dbReference>
<dbReference type="InterPro" id="IPR006311">
    <property type="entry name" value="TAT_signal"/>
</dbReference>
<evidence type="ECO:0000313" key="5">
    <source>
        <dbReference type="EMBL" id="MBB3931813.1"/>
    </source>
</evidence>
<feature type="domain" description="Leucine-binding protein" evidence="4">
    <location>
        <begin position="45"/>
        <end position="385"/>
    </location>
</feature>
<evidence type="ECO:0000256" key="1">
    <source>
        <dbReference type="ARBA" id="ARBA00010062"/>
    </source>
</evidence>
<dbReference type="GO" id="GO:0006865">
    <property type="term" value="P:amino acid transport"/>
    <property type="evidence" value="ECO:0007669"/>
    <property type="project" value="UniProtKB-KW"/>
</dbReference>
<dbReference type="AlphaFoldDB" id="A0A840ARC9"/>
<dbReference type="InterPro" id="IPR051010">
    <property type="entry name" value="BCAA_transport"/>
</dbReference>
<dbReference type="InterPro" id="IPR028082">
    <property type="entry name" value="Peripla_BP_I"/>
</dbReference>
<evidence type="ECO:0000313" key="6">
    <source>
        <dbReference type="Proteomes" id="UP000553963"/>
    </source>
</evidence>